<dbReference type="RefSeq" id="YP_009113151.1">
    <property type="nucleotide sequence ID" value="NC_026017.1"/>
</dbReference>
<evidence type="ECO:0000259" key="1">
    <source>
        <dbReference type="Pfam" id="PF13264"/>
    </source>
</evidence>
<evidence type="ECO:0000313" key="3">
    <source>
        <dbReference type="Proteomes" id="UP000029349"/>
    </source>
</evidence>
<proteinExistence type="predicted"/>
<reference evidence="2 3" key="1">
    <citation type="submission" date="2014-11" db="EMBL/GenBank/DDBJ databases">
        <title>Complete Genome Sequence of the Salmonella paratyphi A Bacteriophage LSPA1.</title>
        <authorList>
            <person name="Zeng W."/>
            <person name="Mao P."/>
            <person name="Hong Y."/>
            <person name="Feng M."/>
            <person name="Xu Z."/>
            <person name="Huang F."/>
            <person name="Jing S."/>
        </authorList>
    </citation>
    <scope>NUCLEOTIDE SEQUENCE [LARGE SCALE GENOMIC DNA]</scope>
</reference>
<dbReference type="KEGG" id="vg:22807814"/>
<gene>
    <name evidence="2" type="ORF">LSPA1_04</name>
</gene>
<protein>
    <submittedName>
        <fullName evidence="2">Structural protein</fullName>
    </submittedName>
</protein>
<evidence type="ECO:0000313" key="2">
    <source>
        <dbReference type="EMBL" id="AIM41102.1"/>
    </source>
</evidence>
<accession>A0A088F937</accession>
<feature type="domain" description="DUF4055" evidence="1">
    <location>
        <begin position="260"/>
        <end position="398"/>
    </location>
</feature>
<dbReference type="OrthoDB" id="6443at10239"/>
<sequence length="494" mass="54802">MLNMNGQDQGVKTKHREWSHHFNKWQKVRHALAGDLIRYLRNVGKNEPDPTYAAQRQEEYENGAICYNFTKRTLAGMVGSVMRKEAEINIPKELEYLLKNADGSGVGLIQHAQDTLMEIDAVGRGGLLVDAPETGAATAAEQNAGLLNPTIAFYTTENIVNWRLTRVGSVNRVTMVVLRETWEYYEPENEFETKYGEQYRVLDIDTDGNYRQRLFRFDAEGGAQEGVVEIYPDLGESLRGVIPFTFIGATNNDATIDDAPLLPLAELNIGHMRNSADVEEASFITGQPTLFIAPGENMNMEQWKEANPHGVRMGSRSGHNIGYGGNAFLLQAVETNLARQNMLDKEQQAIQIGAQLITPTQQITAQSARIQRGADTSVMATIARNVSQAYTDALRWVAVMLGKPEDTEVEFRLNMDFFLEPMTAQERAAWMADINAGLLPATAYYAALRRAGVTDWTDEDILNAMEDAPLPLGGVTQVAGVIPQAAQQQDTTQQ</sequence>
<dbReference type="Pfam" id="PF13264">
    <property type="entry name" value="DUF4055"/>
    <property type="match status" value="1"/>
</dbReference>
<dbReference type="GeneID" id="22807814"/>
<name>A0A088F937_9CAUD</name>
<organism evidence="2 3">
    <name type="scientific">Salmonella phage LSPA1</name>
    <dbReference type="NCBI Taxonomy" id="1540823"/>
    <lineage>
        <taxon>Viruses</taxon>
        <taxon>Duplodnaviria</taxon>
        <taxon>Heunggongvirae</taxon>
        <taxon>Uroviricota</taxon>
        <taxon>Caudoviricetes</taxon>
        <taxon>Sarkviridae</taxon>
        <taxon>Guernseyvirinae</taxon>
        <taxon>Jerseyvirus</taxon>
        <taxon>Jerseyvirus LSPA1</taxon>
    </lineage>
</organism>
<dbReference type="Proteomes" id="UP000029349">
    <property type="component" value="Segment"/>
</dbReference>
<dbReference type="InterPro" id="IPR025129">
    <property type="entry name" value="DUF4055"/>
</dbReference>
<dbReference type="EMBL" id="KM272358">
    <property type="protein sequence ID" value="AIM41102.1"/>
    <property type="molecule type" value="Genomic_DNA"/>
</dbReference>
<keyword evidence="3" id="KW-1185">Reference proteome</keyword>